<dbReference type="InterPro" id="IPR000086">
    <property type="entry name" value="NUDIX_hydrolase_dom"/>
</dbReference>
<dbReference type="CDD" id="cd04673">
    <property type="entry name" value="NUDIX_ADPRase"/>
    <property type="match status" value="1"/>
</dbReference>
<dbReference type="PANTHER" id="PTHR43736">
    <property type="entry name" value="ADP-RIBOSE PYROPHOSPHATASE"/>
    <property type="match status" value="1"/>
</dbReference>
<evidence type="ECO:0000256" key="2">
    <source>
        <dbReference type="ARBA" id="ARBA00022801"/>
    </source>
</evidence>
<keyword evidence="6" id="KW-1185">Reference proteome</keyword>
<dbReference type="InterPro" id="IPR020084">
    <property type="entry name" value="NUDIX_hydrolase_CS"/>
</dbReference>
<proteinExistence type="inferred from homology"/>
<comment type="similarity">
    <text evidence="3">Belongs to the Nudix hydrolase family.</text>
</comment>
<evidence type="ECO:0000256" key="3">
    <source>
        <dbReference type="RuleBase" id="RU003476"/>
    </source>
</evidence>
<evidence type="ECO:0000313" key="5">
    <source>
        <dbReference type="EMBL" id="GHC68951.1"/>
    </source>
</evidence>
<dbReference type="Pfam" id="PF00293">
    <property type="entry name" value="NUDIX"/>
    <property type="match status" value="1"/>
</dbReference>
<dbReference type="PROSITE" id="PS00893">
    <property type="entry name" value="NUDIX_BOX"/>
    <property type="match status" value="1"/>
</dbReference>
<comment type="caution">
    <text evidence="5">The sequence shown here is derived from an EMBL/GenBank/DDBJ whole genome shotgun (WGS) entry which is preliminary data.</text>
</comment>
<evidence type="ECO:0000256" key="1">
    <source>
        <dbReference type="ARBA" id="ARBA00001946"/>
    </source>
</evidence>
<dbReference type="InterPro" id="IPR015797">
    <property type="entry name" value="NUDIX_hydrolase-like_dom_sf"/>
</dbReference>
<gene>
    <name evidence="5" type="ORF">GCM10010136_14190</name>
</gene>
<dbReference type="AlphaFoldDB" id="A0A8J3DHR1"/>
<reference evidence="5" key="1">
    <citation type="journal article" date="2014" name="Int. J. Syst. Evol. Microbiol.">
        <title>Complete genome sequence of Corynebacterium casei LMG S-19264T (=DSM 44701T), isolated from a smear-ripened cheese.</title>
        <authorList>
            <consortium name="US DOE Joint Genome Institute (JGI-PGF)"/>
            <person name="Walter F."/>
            <person name="Albersmeier A."/>
            <person name="Kalinowski J."/>
            <person name="Ruckert C."/>
        </authorList>
    </citation>
    <scope>NUCLEOTIDE SEQUENCE</scope>
    <source>
        <strain evidence="5">KCTC 42097</strain>
    </source>
</reference>
<dbReference type="Proteomes" id="UP000641137">
    <property type="component" value="Unassembled WGS sequence"/>
</dbReference>
<evidence type="ECO:0000259" key="4">
    <source>
        <dbReference type="PROSITE" id="PS51462"/>
    </source>
</evidence>
<comment type="cofactor">
    <cofactor evidence="1">
        <name>Mg(2+)</name>
        <dbReference type="ChEBI" id="CHEBI:18420"/>
    </cofactor>
</comment>
<dbReference type="PANTHER" id="PTHR43736:SF1">
    <property type="entry name" value="DIHYDRONEOPTERIN TRIPHOSPHATE DIPHOSPHATASE"/>
    <property type="match status" value="1"/>
</dbReference>
<dbReference type="RefSeq" id="WP_189489287.1">
    <property type="nucleotide sequence ID" value="NZ_BMZO01000004.1"/>
</dbReference>
<organism evidence="5 6">
    <name type="scientific">Limoniibacter endophyticus</name>
    <dbReference type="NCBI Taxonomy" id="1565040"/>
    <lineage>
        <taxon>Bacteria</taxon>
        <taxon>Pseudomonadati</taxon>
        <taxon>Pseudomonadota</taxon>
        <taxon>Alphaproteobacteria</taxon>
        <taxon>Hyphomicrobiales</taxon>
        <taxon>Bartonellaceae</taxon>
        <taxon>Limoniibacter</taxon>
    </lineage>
</organism>
<sequence>MLIIPAVSAALIRNDTILLVKRGRAPSKGLLAFPGGRVEAGETDLEAVVREIAEETGLVARDLEPHVTLIVAGERPGDAPQQYRLVVFRGFCDEGEAVAADDADDAGWYTLAEMQHLELTGSTLEIATSLLEKVSRA</sequence>
<reference evidence="5" key="2">
    <citation type="submission" date="2020-09" db="EMBL/GenBank/DDBJ databases">
        <authorList>
            <person name="Sun Q."/>
            <person name="Kim S."/>
        </authorList>
    </citation>
    <scope>NUCLEOTIDE SEQUENCE</scope>
    <source>
        <strain evidence="5">KCTC 42097</strain>
    </source>
</reference>
<keyword evidence="2 3" id="KW-0378">Hydrolase</keyword>
<dbReference type="EMBL" id="BMZO01000004">
    <property type="protein sequence ID" value="GHC68951.1"/>
    <property type="molecule type" value="Genomic_DNA"/>
</dbReference>
<dbReference type="PRINTS" id="PR00502">
    <property type="entry name" value="NUDIXFAMILY"/>
</dbReference>
<dbReference type="InterPro" id="IPR020476">
    <property type="entry name" value="Nudix_hydrolase"/>
</dbReference>
<dbReference type="Gene3D" id="3.90.79.10">
    <property type="entry name" value="Nucleoside Triphosphate Pyrophosphohydrolase"/>
    <property type="match status" value="1"/>
</dbReference>
<dbReference type="SUPFAM" id="SSF55811">
    <property type="entry name" value="Nudix"/>
    <property type="match status" value="1"/>
</dbReference>
<protein>
    <submittedName>
        <fullName evidence="5">DNA mismatch repair protein MutT</fullName>
    </submittedName>
</protein>
<accession>A0A8J3DHR1</accession>
<name>A0A8J3DHR1_9HYPH</name>
<evidence type="ECO:0000313" key="6">
    <source>
        <dbReference type="Proteomes" id="UP000641137"/>
    </source>
</evidence>
<dbReference type="GO" id="GO:0016787">
    <property type="term" value="F:hydrolase activity"/>
    <property type="evidence" value="ECO:0007669"/>
    <property type="project" value="UniProtKB-KW"/>
</dbReference>
<feature type="domain" description="Nudix hydrolase" evidence="4">
    <location>
        <begin position="2"/>
        <end position="132"/>
    </location>
</feature>
<dbReference type="PROSITE" id="PS51462">
    <property type="entry name" value="NUDIX"/>
    <property type="match status" value="1"/>
</dbReference>